<dbReference type="GO" id="GO:0046872">
    <property type="term" value="F:metal ion binding"/>
    <property type="evidence" value="ECO:0007669"/>
    <property type="project" value="UniProtKB-KW"/>
</dbReference>
<evidence type="ECO:0000256" key="2">
    <source>
        <dbReference type="ARBA" id="ARBA00022801"/>
    </source>
</evidence>
<dbReference type="AlphaFoldDB" id="A0A5D3DD10"/>
<evidence type="ECO:0000259" key="3">
    <source>
        <dbReference type="PROSITE" id="PS50994"/>
    </source>
</evidence>
<dbReference type="Proteomes" id="UP000321393">
    <property type="component" value="Unassembled WGS sequence"/>
</dbReference>
<dbReference type="InterPro" id="IPR036397">
    <property type="entry name" value="RNaseH_sf"/>
</dbReference>
<dbReference type="GO" id="GO:0003676">
    <property type="term" value="F:nucleic acid binding"/>
    <property type="evidence" value="ECO:0007669"/>
    <property type="project" value="InterPro"/>
</dbReference>
<name>A0A5D3DD10_CUCMM</name>
<dbReference type="PANTHER" id="PTHR42648:SF27">
    <property type="entry name" value="RNA-DIRECTED DNA POLYMERASE"/>
    <property type="match status" value="1"/>
</dbReference>
<dbReference type="GO" id="GO:0015074">
    <property type="term" value="P:DNA integration"/>
    <property type="evidence" value="ECO:0007669"/>
    <property type="project" value="InterPro"/>
</dbReference>
<dbReference type="GO" id="GO:0016787">
    <property type="term" value="F:hydrolase activity"/>
    <property type="evidence" value="ECO:0007669"/>
    <property type="project" value="UniProtKB-KW"/>
</dbReference>
<comment type="caution">
    <text evidence="5">The sequence shown here is derived from an EMBL/GenBank/DDBJ whole genome shotgun (WGS) entry which is preliminary data.</text>
</comment>
<proteinExistence type="predicted"/>
<dbReference type="STRING" id="1194695.A0A5D3DD10"/>
<keyword evidence="2" id="KW-0378">Hydrolase</keyword>
<dbReference type="PROSITE" id="PS50994">
    <property type="entry name" value="INTEGRASE"/>
    <property type="match status" value="1"/>
</dbReference>
<gene>
    <name evidence="5" type="ORF">E5676_scaffold609G00450</name>
    <name evidence="4" type="ORF">E6C27_scaffold60G002750</name>
</gene>
<feature type="domain" description="Integrase catalytic" evidence="3">
    <location>
        <begin position="118"/>
        <end position="183"/>
    </location>
</feature>
<dbReference type="Proteomes" id="UP000321947">
    <property type="component" value="Unassembled WGS sequence"/>
</dbReference>
<organism evidence="5 7">
    <name type="scientific">Cucumis melo var. makuwa</name>
    <name type="common">Oriental melon</name>
    <dbReference type="NCBI Taxonomy" id="1194695"/>
    <lineage>
        <taxon>Eukaryota</taxon>
        <taxon>Viridiplantae</taxon>
        <taxon>Streptophyta</taxon>
        <taxon>Embryophyta</taxon>
        <taxon>Tracheophyta</taxon>
        <taxon>Spermatophyta</taxon>
        <taxon>Magnoliopsida</taxon>
        <taxon>eudicotyledons</taxon>
        <taxon>Gunneridae</taxon>
        <taxon>Pentapetalae</taxon>
        <taxon>rosids</taxon>
        <taxon>fabids</taxon>
        <taxon>Cucurbitales</taxon>
        <taxon>Cucurbitaceae</taxon>
        <taxon>Benincaseae</taxon>
        <taxon>Cucumis</taxon>
    </lineage>
</organism>
<reference evidence="6 7" key="1">
    <citation type="submission" date="2019-08" db="EMBL/GenBank/DDBJ databases">
        <title>Draft genome sequences of two oriental melons (Cucumis melo L. var makuwa).</title>
        <authorList>
            <person name="Kwon S.-Y."/>
        </authorList>
    </citation>
    <scope>NUCLEOTIDE SEQUENCE [LARGE SCALE GENOMIC DNA]</scope>
    <source>
        <strain evidence="7">cv. Chang Bougi</strain>
        <strain evidence="6">cv. SW 3</strain>
        <tissue evidence="5">Leaf</tissue>
    </source>
</reference>
<evidence type="ECO:0000313" key="7">
    <source>
        <dbReference type="Proteomes" id="UP000321947"/>
    </source>
</evidence>
<evidence type="ECO:0000313" key="6">
    <source>
        <dbReference type="Proteomes" id="UP000321393"/>
    </source>
</evidence>
<dbReference type="SUPFAM" id="SSF53098">
    <property type="entry name" value="Ribonuclease H-like"/>
    <property type="match status" value="1"/>
</dbReference>
<accession>A0A5D3DD10</accession>
<sequence>MLLLPKESSIEVRPLKLSLCLLHLAIRSGRRKRVAKEIKLTSLLLKRARKPRLQREYVSIATKRDIGRETVPSTWQKKRRPNKEISFGQQLETGEMAMQVGTGHVVSAIAVGGLRLSPGTPQQNGVSERRNQTLLDMVRSMMSYTHLPNSFWGYAMQTAVYILNCVPSKSISETPLKLWNGRKGYPKGTRGGYFYDSKDNKVLVSTNATFLEEEHIREHKPRSKIDPLTFKKAMEDVDKDEWIKAMNLELESMYFNSVWDLVNQLDGVKPIGCKWIYKRKSGADGKVQTFKARLVANGYTQVEGVDYEETFSPVAM</sequence>
<evidence type="ECO:0000256" key="1">
    <source>
        <dbReference type="ARBA" id="ARBA00022723"/>
    </source>
</evidence>
<dbReference type="InterPro" id="IPR039537">
    <property type="entry name" value="Retrotran_Ty1/copia-like"/>
</dbReference>
<dbReference type="InterPro" id="IPR012337">
    <property type="entry name" value="RNaseH-like_sf"/>
</dbReference>
<protein>
    <submittedName>
        <fullName evidence="5">Retrotransposon protein, putative, Ty1-copia subclass</fullName>
    </submittedName>
</protein>
<dbReference type="InterPro" id="IPR001584">
    <property type="entry name" value="Integrase_cat-core"/>
</dbReference>
<evidence type="ECO:0000313" key="4">
    <source>
        <dbReference type="EMBL" id="KAA0051846.1"/>
    </source>
</evidence>
<evidence type="ECO:0000313" key="5">
    <source>
        <dbReference type="EMBL" id="TYK21398.1"/>
    </source>
</evidence>
<keyword evidence="1" id="KW-0479">Metal-binding</keyword>
<dbReference type="EMBL" id="SSTD01005662">
    <property type="protein sequence ID" value="TYK21398.1"/>
    <property type="molecule type" value="Genomic_DNA"/>
</dbReference>
<dbReference type="InterPro" id="IPR013103">
    <property type="entry name" value="RVT_2"/>
</dbReference>
<dbReference type="PANTHER" id="PTHR42648">
    <property type="entry name" value="TRANSPOSASE, PUTATIVE-RELATED"/>
    <property type="match status" value="1"/>
</dbReference>
<dbReference type="Gene3D" id="3.30.420.10">
    <property type="entry name" value="Ribonuclease H-like superfamily/Ribonuclease H"/>
    <property type="match status" value="1"/>
</dbReference>
<dbReference type="EMBL" id="SSTE01011134">
    <property type="protein sequence ID" value="KAA0051846.1"/>
    <property type="molecule type" value="Genomic_DNA"/>
</dbReference>
<dbReference type="Pfam" id="PF07727">
    <property type="entry name" value="RVT_2"/>
    <property type="match status" value="1"/>
</dbReference>